<keyword evidence="3" id="KW-0805">Transcription regulation</keyword>
<dbReference type="SUPFAM" id="SSF88659">
    <property type="entry name" value="Sigma3 and sigma4 domains of RNA polymerase sigma factors"/>
    <property type="match status" value="1"/>
</dbReference>
<dbReference type="PANTHER" id="PTHR30173:SF36">
    <property type="entry name" value="ECF RNA POLYMERASE SIGMA FACTOR SIGJ"/>
    <property type="match status" value="1"/>
</dbReference>
<dbReference type="Pfam" id="PF04542">
    <property type="entry name" value="Sigma70_r2"/>
    <property type="match status" value="1"/>
</dbReference>
<evidence type="ECO:0000313" key="9">
    <source>
        <dbReference type="EMBL" id="GGX04250.1"/>
    </source>
</evidence>
<dbReference type="InterPro" id="IPR007627">
    <property type="entry name" value="RNA_pol_sigma70_r2"/>
</dbReference>
<dbReference type="EMBL" id="BMWC01000005">
    <property type="protein sequence ID" value="GGX04250.1"/>
    <property type="molecule type" value="Genomic_DNA"/>
</dbReference>
<protein>
    <submittedName>
        <fullName evidence="9">RNA polymerase sigma factor</fullName>
    </submittedName>
</protein>
<dbReference type="SUPFAM" id="SSF54427">
    <property type="entry name" value="NTF2-like"/>
    <property type="match status" value="1"/>
</dbReference>
<evidence type="ECO:0000256" key="2">
    <source>
        <dbReference type="ARBA" id="ARBA00011344"/>
    </source>
</evidence>
<gene>
    <name evidence="9" type="primary">rpoE</name>
    <name evidence="9" type="ORF">GCM10010383_37630</name>
</gene>
<dbReference type="Pfam" id="PF08281">
    <property type="entry name" value="Sigma70_r4_2"/>
    <property type="match status" value="1"/>
</dbReference>
<evidence type="ECO:0000256" key="4">
    <source>
        <dbReference type="ARBA" id="ARBA00023082"/>
    </source>
</evidence>
<dbReference type="SUPFAM" id="SSF88946">
    <property type="entry name" value="Sigma2 domain of RNA polymerase sigma factors"/>
    <property type="match status" value="1"/>
</dbReference>
<dbReference type="InterPro" id="IPR037401">
    <property type="entry name" value="SnoaL-like"/>
</dbReference>
<dbReference type="NCBIfam" id="TIGR02960">
    <property type="entry name" value="SigX5"/>
    <property type="match status" value="1"/>
</dbReference>
<feature type="domain" description="RNA polymerase sigma-70 region 2" evidence="6">
    <location>
        <begin position="12"/>
        <end position="77"/>
    </location>
</feature>
<dbReference type="InterPro" id="IPR052704">
    <property type="entry name" value="ECF_Sigma-70_Domain"/>
</dbReference>
<dbReference type="InterPro" id="IPR013249">
    <property type="entry name" value="RNA_pol_sigma70_r4_t2"/>
</dbReference>
<comment type="caution">
    <text evidence="9">The sequence shown here is derived from an EMBL/GenBank/DDBJ whole genome shotgun (WGS) entry which is preliminary data.</text>
</comment>
<comment type="similarity">
    <text evidence="1">Belongs to the sigma-70 factor family. ECF subfamily.</text>
</comment>
<dbReference type="InterPro" id="IPR014305">
    <property type="entry name" value="RNA_pol_sigma-G_actinobac"/>
</dbReference>
<evidence type="ECO:0000259" key="6">
    <source>
        <dbReference type="Pfam" id="PF04542"/>
    </source>
</evidence>
<evidence type="ECO:0000256" key="1">
    <source>
        <dbReference type="ARBA" id="ARBA00010641"/>
    </source>
</evidence>
<feature type="domain" description="SnoaL-like" evidence="8">
    <location>
        <begin position="206"/>
        <end position="300"/>
    </location>
</feature>
<evidence type="ECO:0000259" key="7">
    <source>
        <dbReference type="Pfam" id="PF08281"/>
    </source>
</evidence>
<sequence length="359" mass="39367">MPSDAEFAALTEPFRPELLAHCYRILGSIHDAEDLVQETYLRAWRAFGRFEGRSSLRRWLYKIATMACLTALETRSRRPLPSGLGAPEEDHRVAVAAREPSVAWLQPAPDALLGADDPAAVVAGRAGVRLAFIAALQVLSARQRAVLTLRDVLAFRTAEVAEMLDTTTAAVDSALRRARARLADAGPAWDELAEPDEETRRTLLDGYVDAFTRADPDAMVRLLHADVELEMPPTPTWFTGRRAVVGFLAGRVLRHPDQWRMVPTGANGQPAAVVYHRAGDGRYEAHGVQVLTLLGDRVARITAFNDPGLVPAFGLAPALTRSSCPGERFFPCDCHRRYRKTDEEGCMSSASGSLSMRPD</sequence>
<keyword evidence="10" id="KW-1185">Reference proteome</keyword>
<comment type="subunit">
    <text evidence="2">Interacts transiently with the RNA polymerase catalytic core formed by RpoA, RpoB, RpoC and RpoZ (2 alpha, 1 beta, 1 beta' and 1 omega subunit) to form the RNA polymerase holoenzyme that can initiate transcription.</text>
</comment>
<dbReference type="InterPro" id="IPR013325">
    <property type="entry name" value="RNA_pol_sigma_r2"/>
</dbReference>
<dbReference type="Proteomes" id="UP000617743">
    <property type="component" value="Unassembled WGS sequence"/>
</dbReference>
<name>A0ABQ2X894_9ACTN</name>
<dbReference type="Gene3D" id="3.10.450.50">
    <property type="match status" value="1"/>
</dbReference>
<evidence type="ECO:0000259" key="8">
    <source>
        <dbReference type="Pfam" id="PF12680"/>
    </source>
</evidence>
<dbReference type="Gene3D" id="1.10.1740.10">
    <property type="match status" value="1"/>
</dbReference>
<dbReference type="InterPro" id="IPR014284">
    <property type="entry name" value="RNA_pol_sigma-70_dom"/>
</dbReference>
<accession>A0ABQ2X894</accession>
<dbReference type="InterPro" id="IPR036388">
    <property type="entry name" value="WH-like_DNA-bd_sf"/>
</dbReference>
<proteinExistence type="inferred from homology"/>
<dbReference type="InterPro" id="IPR032710">
    <property type="entry name" value="NTF2-like_dom_sf"/>
</dbReference>
<keyword evidence="5" id="KW-0804">Transcription</keyword>
<dbReference type="Gene3D" id="1.10.10.10">
    <property type="entry name" value="Winged helix-like DNA-binding domain superfamily/Winged helix DNA-binding domain"/>
    <property type="match status" value="1"/>
</dbReference>
<evidence type="ECO:0000256" key="3">
    <source>
        <dbReference type="ARBA" id="ARBA00023015"/>
    </source>
</evidence>
<evidence type="ECO:0000256" key="5">
    <source>
        <dbReference type="ARBA" id="ARBA00023163"/>
    </source>
</evidence>
<dbReference type="Pfam" id="PF12680">
    <property type="entry name" value="SnoaL_2"/>
    <property type="match status" value="1"/>
</dbReference>
<keyword evidence="4" id="KW-0731">Sigma factor</keyword>
<dbReference type="NCBIfam" id="TIGR02937">
    <property type="entry name" value="sigma70-ECF"/>
    <property type="match status" value="1"/>
</dbReference>
<reference evidence="10" key="1">
    <citation type="journal article" date="2019" name="Int. J. Syst. Evol. Microbiol.">
        <title>The Global Catalogue of Microorganisms (GCM) 10K type strain sequencing project: providing services to taxonomists for standard genome sequencing and annotation.</title>
        <authorList>
            <consortium name="The Broad Institute Genomics Platform"/>
            <consortium name="The Broad Institute Genome Sequencing Center for Infectious Disease"/>
            <person name="Wu L."/>
            <person name="Ma J."/>
        </authorList>
    </citation>
    <scope>NUCLEOTIDE SEQUENCE [LARGE SCALE GENOMIC DNA]</scope>
    <source>
        <strain evidence="10">JCM 4866</strain>
    </source>
</reference>
<dbReference type="InterPro" id="IPR013324">
    <property type="entry name" value="RNA_pol_sigma_r3/r4-like"/>
</dbReference>
<dbReference type="NCBIfam" id="NF006089">
    <property type="entry name" value="PRK08241.1"/>
    <property type="match status" value="1"/>
</dbReference>
<feature type="domain" description="RNA polymerase sigma factor 70 region 4 type 2" evidence="7">
    <location>
        <begin position="130"/>
        <end position="182"/>
    </location>
</feature>
<dbReference type="PANTHER" id="PTHR30173">
    <property type="entry name" value="SIGMA 19 FACTOR"/>
    <property type="match status" value="1"/>
</dbReference>
<evidence type="ECO:0000313" key="10">
    <source>
        <dbReference type="Proteomes" id="UP000617743"/>
    </source>
</evidence>
<organism evidence="9 10">
    <name type="scientific">Streptomyces lomondensis</name>
    <dbReference type="NCBI Taxonomy" id="68229"/>
    <lineage>
        <taxon>Bacteria</taxon>
        <taxon>Bacillati</taxon>
        <taxon>Actinomycetota</taxon>
        <taxon>Actinomycetes</taxon>
        <taxon>Kitasatosporales</taxon>
        <taxon>Streptomycetaceae</taxon>
        <taxon>Streptomyces</taxon>
    </lineage>
</organism>